<sequence length="382" mass="41319">MSEFLIKPKIQFGTNALNFLSGLTARRAFVVTDKAMVKFGFANKVTDKLLQRGIEFQVYDDVASDPDISAIVSGMKIMDAHYPDLVIALGGGSVIDAAKAVMYSLWHTRKESNRTKPQFIAIPTTSGTGSEVTSFSVIKSRSEKLVLVDEFMLPDVAILDPELVKSVPPAITADTGMDVLCHALEAYVSKAASDFSDAMAEKAVKLVFGHLIDCHHQGDNLFAREKMHNASCIAGMAFTNASLGITHSLAHALGGVFHVPHGRANALLMTHVIAFNANFHGDCNSEAAKRYAYLAQSLGLPANTVREGVTSLIVAINVLKDEMGMPKSIRDTGVSEADFYARLTEMVGQALRDSCTPTNPRDVNTHQLETLYRQAFAGVSHS</sequence>
<dbReference type="CDD" id="cd08180">
    <property type="entry name" value="PDD"/>
    <property type="match status" value="1"/>
</dbReference>
<dbReference type="InterPro" id="IPR056798">
    <property type="entry name" value="ADH_Fe_C"/>
</dbReference>
<evidence type="ECO:0000313" key="7">
    <source>
        <dbReference type="EMBL" id="CRL63907.1"/>
    </source>
</evidence>
<comment type="similarity">
    <text evidence="2">Belongs to the iron-containing alcohol dehydrogenase family.</text>
</comment>
<evidence type="ECO:0000259" key="5">
    <source>
        <dbReference type="Pfam" id="PF00465"/>
    </source>
</evidence>
<evidence type="ECO:0000313" key="10">
    <source>
        <dbReference type="Proteomes" id="UP000619976"/>
    </source>
</evidence>
<reference evidence="7" key="2">
    <citation type="submission" date="2015-06" db="EMBL/GenBank/DDBJ databases">
        <authorList>
            <person name="Urmite Genomes Urmite Genomes"/>
        </authorList>
    </citation>
    <scope>NUCLEOTIDE SEQUENCE [LARGE SCALE GENOMIC DNA]</scope>
    <source>
        <strain evidence="7">CSUR P1867</strain>
    </source>
</reference>
<dbReference type="PANTHER" id="PTHR11496">
    <property type="entry name" value="ALCOHOL DEHYDROGENASE"/>
    <property type="match status" value="1"/>
</dbReference>
<dbReference type="EMBL" id="CVRY01000005">
    <property type="protein sequence ID" value="CRL63907.1"/>
    <property type="molecule type" value="Genomic_DNA"/>
</dbReference>
<evidence type="ECO:0000256" key="1">
    <source>
        <dbReference type="ARBA" id="ARBA00001962"/>
    </source>
</evidence>
<keyword evidence="10" id="KW-1185">Reference proteome</keyword>
<dbReference type="GO" id="GO:0004022">
    <property type="term" value="F:alcohol dehydrogenase (NAD+) activity"/>
    <property type="evidence" value="ECO:0007669"/>
    <property type="project" value="TreeGrafter"/>
</dbReference>
<evidence type="ECO:0000256" key="3">
    <source>
        <dbReference type="ARBA" id="ARBA00023002"/>
    </source>
</evidence>
<dbReference type="PROSITE" id="PS00060">
    <property type="entry name" value="ADH_IRON_2"/>
    <property type="match status" value="1"/>
</dbReference>
<dbReference type="Pfam" id="PF25137">
    <property type="entry name" value="ADH_Fe_C"/>
    <property type="match status" value="1"/>
</dbReference>
<accession>A0A379ER37</accession>
<dbReference type="PROSITE" id="PS00913">
    <property type="entry name" value="ADH_IRON_1"/>
    <property type="match status" value="1"/>
</dbReference>
<dbReference type="AlphaFoldDB" id="A0A0G4QD75"/>
<dbReference type="Pfam" id="PF00465">
    <property type="entry name" value="Fe-ADH"/>
    <property type="match status" value="1"/>
</dbReference>
<dbReference type="Proteomes" id="UP000183920">
    <property type="component" value="Unassembled WGS sequence"/>
</dbReference>
<dbReference type="InterPro" id="IPR001670">
    <property type="entry name" value="ADH_Fe/GldA"/>
</dbReference>
<dbReference type="RefSeq" id="WP_072064465.1">
    <property type="nucleotide sequence ID" value="NZ_CAXOKJ010000011.1"/>
</dbReference>
<proteinExistence type="inferred from homology"/>
<dbReference type="InterPro" id="IPR039697">
    <property type="entry name" value="Alcohol_dehydrogenase_Fe"/>
</dbReference>
<feature type="domain" description="Alcohol dehydrogenase iron-type/glycerol dehydrogenase GldA" evidence="5">
    <location>
        <begin position="9"/>
        <end position="161"/>
    </location>
</feature>
<evidence type="ECO:0000256" key="2">
    <source>
        <dbReference type="ARBA" id="ARBA00007358"/>
    </source>
</evidence>
<feature type="domain" description="Fe-containing alcohol dehydrogenase-like C-terminal" evidence="6">
    <location>
        <begin position="172"/>
        <end position="376"/>
    </location>
</feature>
<dbReference type="EMBL" id="JAEKCB010000008">
    <property type="protein sequence ID" value="MBJ2118998.1"/>
    <property type="molecule type" value="Genomic_DNA"/>
</dbReference>
<dbReference type="GO" id="GO:0046872">
    <property type="term" value="F:metal ion binding"/>
    <property type="evidence" value="ECO:0007669"/>
    <property type="project" value="InterPro"/>
</dbReference>
<dbReference type="SUPFAM" id="SSF56796">
    <property type="entry name" value="Dehydroquinate synthase-like"/>
    <property type="match status" value="1"/>
</dbReference>
<evidence type="ECO:0000313" key="9">
    <source>
        <dbReference type="Proteomes" id="UP000183920"/>
    </source>
</evidence>
<reference evidence="8 10" key="3">
    <citation type="submission" date="2020-12" db="EMBL/GenBank/DDBJ databases">
        <title>Enhanced detection system for hospital associated transmission using whole genome sequencing surveillance.</title>
        <authorList>
            <person name="Harrison L.H."/>
            <person name="Van Tyne D."/>
            <person name="Marsh J.W."/>
            <person name="Griffith M.P."/>
            <person name="Snyder D.J."/>
            <person name="Cooper V.S."/>
            <person name="Mustapha M."/>
        </authorList>
    </citation>
    <scope>NUCLEOTIDE SEQUENCE [LARGE SCALE GENOMIC DNA]</scope>
    <source>
        <strain evidence="8 10">PR00195</strain>
    </source>
</reference>
<dbReference type="FunFam" id="3.40.50.1970:FF:000003">
    <property type="entry name" value="Alcohol dehydrogenase, iron-containing"/>
    <property type="match status" value="1"/>
</dbReference>
<dbReference type="InterPro" id="IPR018211">
    <property type="entry name" value="ADH_Fe_CS"/>
</dbReference>
<comment type="cofactor">
    <cofactor evidence="1">
        <name>Fe cation</name>
        <dbReference type="ChEBI" id="CHEBI:24875"/>
    </cofactor>
</comment>
<organism evidence="7 9">
    <name type="scientific">Proteus penneri</name>
    <dbReference type="NCBI Taxonomy" id="102862"/>
    <lineage>
        <taxon>Bacteria</taxon>
        <taxon>Pseudomonadati</taxon>
        <taxon>Pseudomonadota</taxon>
        <taxon>Gammaproteobacteria</taxon>
        <taxon>Enterobacterales</taxon>
        <taxon>Morganellaceae</taxon>
        <taxon>Proteus</taxon>
    </lineage>
</organism>
<evidence type="ECO:0000313" key="8">
    <source>
        <dbReference type="EMBL" id="MBJ2118998.1"/>
    </source>
</evidence>
<dbReference type="GeneID" id="76524359"/>
<protein>
    <submittedName>
        <fullName evidence="7">Aldehyde-alcohol dehydrogenase</fullName>
    </submittedName>
    <submittedName>
        <fullName evidence="8">Iron-containing alcohol dehydrogenase</fullName>
    </submittedName>
</protein>
<dbReference type="Gene3D" id="1.20.1090.10">
    <property type="entry name" value="Dehydroquinate synthase-like - alpha domain"/>
    <property type="match status" value="1"/>
</dbReference>
<evidence type="ECO:0000256" key="4">
    <source>
        <dbReference type="ARBA" id="ARBA00023027"/>
    </source>
</evidence>
<evidence type="ECO:0000259" key="6">
    <source>
        <dbReference type="Pfam" id="PF25137"/>
    </source>
</evidence>
<dbReference type="Proteomes" id="UP000619976">
    <property type="component" value="Unassembled WGS sequence"/>
</dbReference>
<reference evidence="9" key="1">
    <citation type="submission" date="2015-06" db="EMBL/GenBank/DDBJ databases">
        <authorList>
            <person name="Urmite Genomes"/>
        </authorList>
    </citation>
    <scope>NUCLEOTIDE SEQUENCE [LARGE SCALE GENOMIC DNA]</scope>
    <source>
        <strain evidence="9">CSUR P1867</strain>
    </source>
</reference>
<gene>
    <name evidence="7" type="primary">adhE_2</name>
    <name evidence="7" type="ORF">BN1804_02724</name>
    <name evidence="8" type="ORF">JFQ69_15145</name>
</gene>
<accession>A0A0G4QD75</accession>
<keyword evidence="4" id="KW-0520">NAD</keyword>
<dbReference type="Gene3D" id="3.40.50.1970">
    <property type="match status" value="1"/>
</dbReference>
<dbReference type="PANTHER" id="PTHR11496:SF102">
    <property type="entry name" value="ALCOHOL DEHYDROGENASE 4"/>
    <property type="match status" value="1"/>
</dbReference>
<keyword evidence="3" id="KW-0560">Oxidoreductase</keyword>
<dbReference type="FunFam" id="1.20.1090.10:FF:000001">
    <property type="entry name" value="Aldehyde-alcohol dehydrogenase"/>
    <property type="match status" value="1"/>
</dbReference>
<name>A0A0G4QD75_9GAMM</name>